<keyword evidence="5" id="KW-0552">Olfaction</keyword>
<keyword evidence="9" id="KW-0807">Transducer</keyword>
<evidence type="ECO:0000256" key="7">
    <source>
        <dbReference type="ARBA" id="ARBA00023136"/>
    </source>
</evidence>
<dbReference type="GO" id="GO:0004984">
    <property type="term" value="F:olfactory receptor activity"/>
    <property type="evidence" value="ECO:0007669"/>
    <property type="project" value="InterPro"/>
</dbReference>
<evidence type="ECO:0000256" key="8">
    <source>
        <dbReference type="ARBA" id="ARBA00023170"/>
    </source>
</evidence>
<dbReference type="Pfam" id="PF02949">
    <property type="entry name" value="7tm_6"/>
    <property type="match status" value="1"/>
</dbReference>
<dbReference type="PANTHER" id="PTHR21137:SF35">
    <property type="entry name" value="ODORANT RECEPTOR 19A-RELATED"/>
    <property type="match status" value="1"/>
</dbReference>
<name>A0A653DUB8_CALMS</name>
<evidence type="ECO:0000256" key="5">
    <source>
        <dbReference type="ARBA" id="ARBA00022725"/>
    </source>
</evidence>
<dbReference type="GO" id="GO:0007165">
    <property type="term" value="P:signal transduction"/>
    <property type="evidence" value="ECO:0007669"/>
    <property type="project" value="UniProtKB-KW"/>
</dbReference>
<comment type="subcellular location">
    <subcellularLocation>
        <location evidence="1">Cell membrane</location>
        <topology evidence="1">Multi-pass membrane protein</topology>
    </subcellularLocation>
</comment>
<keyword evidence="7 10" id="KW-0472">Membrane</keyword>
<dbReference type="GO" id="GO:0005549">
    <property type="term" value="F:odorant binding"/>
    <property type="evidence" value="ECO:0007669"/>
    <property type="project" value="InterPro"/>
</dbReference>
<dbReference type="PANTHER" id="PTHR21137">
    <property type="entry name" value="ODORANT RECEPTOR"/>
    <property type="match status" value="1"/>
</dbReference>
<dbReference type="GO" id="GO:0005886">
    <property type="term" value="C:plasma membrane"/>
    <property type="evidence" value="ECO:0007669"/>
    <property type="project" value="UniProtKB-SubCell"/>
</dbReference>
<dbReference type="InterPro" id="IPR004117">
    <property type="entry name" value="7tm6_olfct_rcpt"/>
</dbReference>
<accession>A0A653DUB8</accession>
<evidence type="ECO:0000256" key="3">
    <source>
        <dbReference type="ARBA" id="ARBA00022606"/>
    </source>
</evidence>
<evidence type="ECO:0000256" key="6">
    <source>
        <dbReference type="ARBA" id="ARBA00022989"/>
    </source>
</evidence>
<evidence type="ECO:0000256" key="4">
    <source>
        <dbReference type="ARBA" id="ARBA00022692"/>
    </source>
</evidence>
<evidence type="ECO:0000256" key="10">
    <source>
        <dbReference type="SAM" id="Phobius"/>
    </source>
</evidence>
<keyword evidence="8" id="KW-0675">Receptor</keyword>
<dbReference type="Proteomes" id="UP000410492">
    <property type="component" value="Unassembled WGS sequence"/>
</dbReference>
<keyword evidence="12" id="KW-1185">Reference proteome</keyword>
<evidence type="ECO:0000256" key="1">
    <source>
        <dbReference type="ARBA" id="ARBA00004651"/>
    </source>
</evidence>
<evidence type="ECO:0000256" key="9">
    <source>
        <dbReference type="ARBA" id="ARBA00023224"/>
    </source>
</evidence>
<keyword evidence="2" id="KW-1003">Cell membrane</keyword>
<dbReference type="AlphaFoldDB" id="A0A653DUB8"/>
<sequence>MFMICHAGQKIRDESLSVADSIYFSDWYRGTIQQRKDIAFMMFRSQKPIFFDALPFGTLNYPLFVMIIKTSYSYLTLLNQST</sequence>
<organism evidence="11 12">
    <name type="scientific">Callosobruchus maculatus</name>
    <name type="common">Southern cowpea weevil</name>
    <name type="synonym">Pulse bruchid</name>
    <dbReference type="NCBI Taxonomy" id="64391"/>
    <lineage>
        <taxon>Eukaryota</taxon>
        <taxon>Metazoa</taxon>
        <taxon>Ecdysozoa</taxon>
        <taxon>Arthropoda</taxon>
        <taxon>Hexapoda</taxon>
        <taxon>Insecta</taxon>
        <taxon>Pterygota</taxon>
        <taxon>Neoptera</taxon>
        <taxon>Endopterygota</taxon>
        <taxon>Coleoptera</taxon>
        <taxon>Polyphaga</taxon>
        <taxon>Cucujiformia</taxon>
        <taxon>Chrysomeloidea</taxon>
        <taxon>Chrysomelidae</taxon>
        <taxon>Bruchinae</taxon>
        <taxon>Bruchini</taxon>
        <taxon>Callosobruchus</taxon>
    </lineage>
</organism>
<evidence type="ECO:0000313" key="11">
    <source>
        <dbReference type="EMBL" id="VEN63784.1"/>
    </source>
</evidence>
<proteinExistence type="predicted"/>
<evidence type="ECO:0008006" key="13">
    <source>
        <dbReference type="Google" id="ProtNLM"/>
    </source>
</evidence>
<keyword evidence="4 10" id="KW-0812">Transmembrane</keyword>
<dbReference type="OrthoDB" id="6614360at2759"/>
<protein>
    <recommendedName>
        <fullName evidence="13">Odorant receptor</fullName>
    </recommendedName>
</protein>
<dbReference type="EMBL" id="CAACVG010014840">
    <property type="protein sequence ID" value="VEN63784.1"/>
    <property type="molecule type" value="Genomic_DNA"/>
</dbReference>
<reference evidence="11 12" key="1">
    <citation type="submission" date="2019-01" db="EMBL/GenBank/DDBJ databases">
        <authorList>
            <person name="Sayadi A."/>
        </authorList>
    </citation>
    <scope>NUCLEOTIDE SEQUENCE [LARGE SCALE GENOMIC DNA]</scope>
</reference>
<evidence type="ECO:0000256" key="2">
    <source>
        <dbReference type="ARBA" id="ARBA00022475"/>
    </source>
</evidence>
<keyword evidence="6 10" id="KW-1133">Transmembrane helix</keyword>
<evidence type="ECO:0000313" key="12">
    <source>
        <dbReference type="Proteomes" id="UP000410492"/>
    </source>
</evidence>
<feature type="transmembrane region" description="Helical" evidence="10">
    <location>
        <begin position="49"/>
        <end position="68"/>
    </location>
</feature>
<keyword evidence="3" id="KW-0716">Sensory transduction</keyword>
<gene>
    <name evidence="11" type="ORF">CALMAC_LOCUS20503</name>
</gene>